<dbReference type="GO" id="GO:0070682">
    <property type="term" value="P:proteasome regulatory particle assembly"/>
    <property type="evidence" value="ECO:0007669"/>
    <property type="project" value="UniProtKB-ARBA"/>
</dbReference>
<dbReference type="FunFam" id="2.40.50.140:FF:000076">
    <property type="entry name" value="26S protease regulatory subunit 6A"/>
    <property type="match status" value="1"/>
</dbReference>
<dbReference type="FunFam" id="3.40.50.300:FF:000037">
    <property type="entry name" value="26S protease regulatory subunit 6A"/>
    <property type="match status" value="1"/>
</dbReference>
<evidence type="ECO:0000256" key="3">
    <source>
        <dbReference type="ARBA" id="ARBA00006914"/>
    </source>
</evidence>
<dbReference type="GO" id="GO:0005524">
    <property type="term" value="F:ATP binding"/>
    <property type="evidence" value="ECO:0007669"/>
    <property type="project" value="UniProtKB-KW"/>
</dbReference>
<dbReference type="Gene3D" id="1.10.8.60">
    <property type="match status" value="1"/>
</dbReference>
<accession>K0KQW6</accession>
<evidence type="ECO:0000256" key="4">
    <source>
        <dbReference type="ARBA" id="ARBA00022490"/>
    </source>
</evidence>
<proteinExistence type="inferred from homology"/>
<organism evidence="13 14">
    <name type="scientific">Wickerhamomyces ciferrii (strain ATCC 14091 / BCRC 22168 / CBS 111 / JCM 3599 / NBRC 0793 / NRRL Y-1031 F-60-10)</name>
    <name type="common">Yeast</name>
    <name type="synonym">Pichia ciferrii</name>
    <dbReference type="NCBI Taxonomy" id="1206466"/>
    <lineage>
        <taxon>Eukaryota</taxon>
        <taxon>Fungi</taxon>
        <taxon>Dikarya</taxon>
        <taxon>Ascomycota</taxon>
        <taxon>Saccharomycotina</taxon>
        <taxon>Saccharomycetes</taxon>
        <taxon>Phaffomycetales</taxon>
        <taxon>Wickerhamomycetaceae</taxon>
        <taxon>Wickerhamomyces</taxon>
    </lineage>
</organism>
<dbReference type="FunFam" id="1.10.8.60:FF:000009">
    <property type="entry name" value="26S protease regulatory subunit 6A"/>
    <property type="match status" value="1"/>
</dbReference>
<evidence type="ECO:0000256" key="9">
    <source>
        <dbReference type="ARBA" id="ARBA00024661"/>
    </source>
</evidence>
<dbReference type="SMART" id="SM00382">
    <property type="entry name" value="AAA"/>
    <property type="match status" value="1"/>
</dbReference>
<evidence type="ECO:0000313" key="14">
    <source>
        <dbReference type="Proteomes" id="UP000009328"/>
    </source>
</evidence>
<dbReference type="InterPro" id="IPR027417">
    <property type="entry name" value="P-loop_NTPase"/>
</dbReference>
<sequence>MSTLEELADQQNPEDEEIDQEILNSTTDDINSRTRLLDNDIKIMRSELQRLSHDKQVMLDKVKDNKEKIDNNRQLPYLVGNIVELLDVEAEEEAQKQGANIDLDSTRAGKSAVVKTSTRQTIFLPLVGLVDPETLKPNDLVGVNKDSYLVLDTLPAEYDSRVKTMEVDEKPKETYSDIGGLDKQIEELVEAIVLPMKQAEKFKKLGIKAPKGALMYGPPGTGKTLLARACAAQSDATFLKLAAPQLVQMFIGDGAKLIRDAFALAKEKAPTIIFIDELDAIGTKRFDSEKSGDREVQRTMLELLNQLDGFGSDDRVKVLAATNRVDVLDPALLRSGRLDRKIEFPLPSEEARASILQIHARKMTVDGAINWQELSRSTDEFNGAQLKAVVVEAGMIALRNGQSSVKHEDFIEAIGEVQARKTKSVSFYA</sequence>
<dbReference type="InterPro" id="IPR041569">
    <property type="entry name" value="AAA_lid_3"/>
</dbReference>
<dbReference type="GO" id="GO:0010604">
    <property type="term" value="P:positive regulation of macromolecule metabolic process"/>
    <property type="evidence" value="ECO:0007669"/>
    <property type="project" value="UniProtKB-ARBA"/>
</dbReference>
<dbReference type="GO" id="GO:0005737">
    <property type="term" value="C:cytoplasm"/>
    <property type="evidence" value="ECO:0007669"/>
    <property type="project" value="UniProtKB-SubCell"/>
</dbReference>
<dbReference type="PROSITE" id="PS00674">
    <property type="entry name" value="AAA"/>
    <property type="match status" value="1"/>
</dbReference>
<evidence type="ECO:0000256" key="5">
    <source>
        <dbReference type="ARBA" id="ARBA00022741"/>
    </source>
</evidence>
<comment type="caution">
    <text evidence="13">The sequence shown here is derived from an EMBL/GenBank/DDBJ whole genome shotgun (WGS) entry which is preliminary data.</text>
</comment>
<gene>
    <name evidence="13" type="primary">RPT5</name>
    <name evidence="13" type="ORF">BN7_5078</name>
</gene>
<dbReference type="GO" id="GO:0010498">
    <property type="term" value="P:proteasomal protein catabolic process"/>
    <property type="evidence" value="ECO:0007669"/>
    <property type="project" value="UniProtKB-ARBA"/>
</dbReference>
<dbReference type="EMBL" id="CAIF01000198">
    <property type="protein sequence ID" value="CCH45496.1"/>
    <property type="molecule type" value="Genomic_DNA"/>
</dbReference>
<dbReference type="Gene3D" id="3.40.50.300">
    <property type="entry name" value="P-loop containing nucleotide triphosphate hydrolases"/>
    <property type="match status" value="1"/>
</dbReference>
<keyword evidence="4" id="KW-0963">Cytoplasm</keyword>
<comment type="subcellular location">
    <subcellularLocation>
        <location evidence="2">Cytoplasm</location>
    </subcellularLocation>
    <subcellularLocation>
        <location evidence="1">Nucleus</location>
    </subcellularLocation>
</comment>
<evidence type="ECO:0000256" key="10">
    <source>
        <dbReference type="ARBA" id="ARBA00069320"/>
    </source>
</evidence>
<dbReference type="GO" id="GO:0008540">
    <property type="term" value="C:proteasome regulatory particle, base subcomplex"/>
    <property type="evidence" value="ECO:0007669"/>
    <property type="project" value="UniProtKB-ARBA"/>
</dbReference>
<evidence type="ECO:0000256" key="11">
    <source>
        <dbReference type="RuleBase" id="RU003651"/>
    </source>
</evidence>
<dbReference type="InterPro" id="IPR003593">
    <property type="entry name" value="AAA+_ATPase"/>
</dbReference>
<dbReference type="STRING" id="1206466.K0KQW6"/>
<keyword evidence="5 11" id="KW-0547">Nucleotide-binding</keyword>
<evidence type="ECO:0000256" key="6">
    <source>
        <dbReference type="ARBA" id="ARBA00022840"/>
    </source>
</evidence>
<evidence type="ECO:0000256" key="7">
    <source>
        <dbReference type="ARBA" id="ARBA00022942"/>
    </source>
</evidence>
<keyword evidence="8" id="KW-0539">Nucleus</keyword>
<dbReference type="InterPro" id="IPR050221">
    <property type="entry name" value="26S_Proteasome_ATPase"/>
</dbReference>
<dbReference type="SUPFAM" id="SSF52540">
    <property type="entry name" value="P-loop containing nucleoside triphosphate hydrolases"/>
    <property type="match status" value="1"/>
</dbReference>
<evidence type="ECO:0000256" key="1">
    <source>
        <dbReference type="ARBA" id="ARBA00004123"/>
    </source>
</evidence>
<dbReference type="PANTHER" id="PTHR23073">
    <property type="entry name" value="26S PROTEASOME REGULATORY SUBUNIT"/>
    <property type="match status" value="1"/>
</dbReference>
<evidence type="ECO:0000313" key="13">
    <source>
        <dbReference type="EMBL" id="CCH45496.1"/>
    </source>
</evidence>
<protein>
    <recommendedName>
        <fullName evidence="10">26S proteasome regulatory subunit 6A</fullName>
    </recommendedName>
</protein>
<reference evidence="13 14" key="1">
    <citation type="journal article" date="2012" name="Eukaryot. Cell">
        <title>Draft genome sequence of Wickerhamomyces ciferrii NRRL Y-1031 F-60-10.</title>
        <authorList>
            <person name="Schneider J."/>
            <person name="Andrea H."/>
            <person name="Blom J."/>
            <person name="Jaenicke S."/>
            <person name="Ruckert C."/>
            <person name="Schorsch C."/>
            <person name="Szczepanowski R."/>
            <person name="Farwick M."/>
            <person name="Goesmann A."/>
            <person name="Puhler A."/>
            <person name="Schaffer S."/>
            <person name="Tauch A."/>
            <person name="Kohler T."/>
            <person name="Brinkrolf K."/>
        </authorList>
    </citation>
    <scope>NUCLEOTIDE SEQUENCE [LARGE SCALE GENOMIC DNA]</scope>
    <source>
        <strain evidence="14">ATCC 14091 / BCRC 22168 / CBS 111 / JCM 3599 / NBRC 0793 / NRRL Y-1031 F-60-10</strain>
    </source>
</reference>
<dbReference type="HOGENOM" id="CLU_000688_2_4_1"/>
<comment type="similarity">
    <text evidence="3 11">Belongs to the AAA ATPase family.</text>
</comment>
<evidence type="ECO:0000259" key="12">
    <source>
        <dbReference type="SMART" id="SM00382"/>
    </source>
</evidence>
<dbReference type="InterPro" id="IPR003960">
    <property type="entry name" value="ATPase_AAA_CS"/>
</dbReference>
<keyword evidence="7 13" id="KW-0647">Proteasome</keyword>
<dbReference type="InterPro" id="IPR003959">
    <property type="entry name" value="ATPase_AAA_core"/>
</dbReference>
<dbReference type="GO" id="GO:0016887">
    <property type="term" value="F:ATP hydrolysis activity"/>
    <property type="evidence" value="ECO:0007669"/>
    <property type="project" value="InterPro"/>
</dbReference>
<keyword evidence="6 11" id="KW-0067">ATP-binding</keyword>
<dbReference type="Pfam" id="PF00004">
    <property type="entry name" value="AAA"/>
    <property type="match status" value="1"/>
</dbReference>
<keyword evidence="14" id="KW-1185">Reference proteome</keyword>
<dbReference type="eggNOG" id="KOG0652">
    <property type="taxonomic scope" value="Eukaryota"/>
</dbReference>
<comment type="function">
    <text evidence="9">The 26S proteasome is involved in the ATP-dependent degradation of ubiquitinated proteins. The regulatory (or ATPase) complex confers ATP dependency and substrate specificity to the 26S complex.</text>
</comment>
<dbReference type="Pfam" id="PF17862">
    <property type="entry name" value="AAA_lid_3"/>
    <property type="match status" value="1"/>
</dbReference>
<feature type="domain" description="AAA+ ATPase" evidence="12">
    <location>
        <begin position="209"/>
        <end position="348"/>
    </location>
</feature>
<dbReference type="Proteomes" id="UP000009328">
    <property type="component" value="Unassembled WGS sequence"/>
</dbReference>
<dbReference type="Pfam" id="PF16450">
    <property type="entry name" value="Prot_ATP_ID_OB_C"/>
    <property type="match status" value="1"/>
</dbReference>
<dbReference type="FunCoup" id="K0KQW6">
    <property type="interactions" value="1014"/>
</dbReference>
<evidence type="ECO:0000256" key="8">
    <source>
        <dbReference type="ARBA" id="ARBA00023242"/>
    </source>
</evidence>
<dbReference type="InterPro" id="IPR012340">
    <property type="entry name" value="NA-bd_OB-fold"/>
</dbReference>
<evidence type="ECO:0000256" key="2">
    <source>
        <dbReference type="ARBA" id="ARBA00004496"/>
    </source>
</evidence>
<dbReference type="InterPro" id="IPR032501">
    <property type="entry name" value="Prot_ATP_ID_OB_2nd"/>
</dbReference>
<dbReference type="GO" id="GO:0005634">
    <property type="term" value="C:nucleus"/>
    <property type="evidence" value="ECO:0007669"/>
    <property type="project" value="UniProtKB-SubCell"/>
</dbReference>
<keyword evidence="13" id="KW-0378">Hydrolase</keyword>
<dbReference type="InParanoid" id="K0KQW6"/>
<name>K0KQW6_WICCF</name>
<dbReference type="AlphaFoldDB" id="K0KQW6"/>
<dbReference type="Gene3D" id="2.40.50.140">
    <property type="entry name" value="Nucleic acid-binding proteins"/>
    <property type="match status" value="1"/>
</dbReference>